<gene>
    <name evidence="5" type="ORF">BXZ70DRAFT_895686</name>
</gene>
<evidence type="ECO:0000256" key="3">
    <source>
        <dbReference type="SAM" id="Phobius"/>
    </source>
</evidence>
<keyword evidence="3" id="KW-0472">Membrane</keyword>
<dbReference type="GO" id="GO:0004553">
    <property type="term" value="F:hydrolase activity, hydrolyzing O-glycosyl compounds"/>
    <property type="evidence" value="ECO:0007669"/>
    <property type="project" value="InterPro"/>
</dbReference>
<dbReference type="GO" id="GO:0005975">
    <property type="term" value="P:carbohydrate metabolic process"/>
    <property type="evidence" value="ECO:0007669"/>
    <property type="project" value="InterPro"/>
</dbReference>
<feature type="transmembrane region" description="Helical" evidence="3">
    <location>
        <begin position="192"/>
        <end position="214"/>
    </location>
</feature>
<sequence>MESLTRDPVAAGVYANTTGYSAVRNGSDAGFGESTSQVSLERPYAPFMDAGREGAVTPPSPTASQSNLYRSSAAGAMNGSSSALPNNEFATIPRSPSAPQIAMRAPFLSPASRPTSIWSPPSHPYPPSLHSPPSLSYLPGGGTGTPPTSYSYVPKPTKTKTLMPSTRLSEKLTKEDKPWIATKPAGRIRLSWWLTFLCFVLGIGAGAVICFFGWTGVKQLKDEDLCMVLNEDFSSGSLDANTWSIDSEMSGFGNGEFQMTTTDSANLHVTNGQLYLVPTLTSDEIGKDKLMNGYTYKLPQCSAAKTNSSACQMTSSALKQQVIPPVKSARVNTKGKVNIRFGKVEVRAKLPKGDWLWPAIWMLPEDDTIYGPWPLGGEMDIMEARGNGLEYGAQGLDFVRSSLNYGVLDAVQTHIFGWWSSKRKPYNKDFHTYAMEWTPDWMRFYVDTKLQATINMKITGKGGHDFFTRGHFPKTAHNNSDTEVVVQNIWANAGGSPAAPFDQAFYLILDLAAGGTSGWFPDNIGNKPWFDNSGTAMRDFALAQDTWHATWATNENDLAFRVDSVKMWKLGRCGN</sequence>
<name>A0A8K0UMQ3_9AGAR</name>
<dbReference type="PANTHER" id="PTHR10963">
    <property type="entry name" value="GLYCOSYL HYDROLASE-RELATED"/>
    <property type="match status" value="1"/>
</dbReference>
<accession>A0A8K0UMQ3</accession>
<keyword evidence="3" id="KW-1133">Transmembrane helix</keyword>
<comment type="similarity">
    <text evidence="1">Belongs to the glycosyl hydrolase 16 family.</text>
</comment>
<protein>
    <submittedName>
        <fullName evidence="5">Concanavalin A-like lectin/glucanase domain-containing protein</fullName>
    </submittedName>
</protein>
<dbReference type="SUPFAM" id="SSF49899">
    <property type="entry name" value="Concanavalin A-like lectins/glucanases"/>
    <property type="match status" value="1"/>
</dbReference>
<feature type="domain" description="GH16" evidence="4">
    <location>
        <begin position="262"/>
        <end position="573"/>
    </location>
</feature>
<keyword evidence="3" id="KW-0812">Transmembrane</keyword>
<dbReference type="InterPro" id="IPR050546">
    <property type="entry name" value="Glycosyl_Hydrlase_16"/>
</dbReference>
<feature type="compositionally biased region" description="Low complexity" evidence="2">
    <location>
        <begin position="74"/>
        <end position="83"/>
    </location>
</feature>
<dbReference type="Gene3D" id="2.60.120.200">
    <property type="match status" value="1"/>
</dbReference>
<reference evidence="5" key="1">
    <citation type="journal article" date="2021" name="New Phytol.">
        <title>Evolutionary innovations through gain and loss of genes in the ectomycorrhizal Boletales.</title>
        <authorList>
            <person name="Wu G."/>
            <person name="Miyauchi S."/>
            <person name="Morin E."/>
            <person name="Kuo A."/>
            <person name="Drula E."/>
            <person name="Varga T."/>
            <person name="Kohler A."/>
            <person name="Feng B."/>
            <person name="Cao Y."/>
            <person name="Lipzen A."/>
            <person name="Daum C."/>
            <person name="Hundley H."/>
            <person name="Pangilinan J."/>
            <person name="Johnson J."/>
            <person name="Barry K."/>
            <person name="LaButti K."/>
            <person name="Ng V."/>
            <person name="Ahrendt S."/>
            <person name="Min B."/>
            <person name="Choi I.G."/>
            <person name="Park H."/>
            <person name="Plett J.M."/>
            <person name="Magnuson J."/>
            <person name="Spatafora J.W."/>
            <person name="Nagy L.G."/>
            <person name="Henrissat B."/>
            <person name="Grigoriev I.V."/>
            <person name="Yang Z.L."/>
            <person name="Xu J."/>
            <person name="Martin F.M."/>
        </authorList>
    </citation>
    <scope>NUCLEOTIDE SEQUENCE</scope>
    <source>
        <strain evidence="5">KKN 215</strain>
    </source>
</reference>
<evidence type="ECO:0000313" key="5">
    <source>
        <dbReference type="EMBL" id="KAH8096817.1"/>
    </source>
</evidence>
<dbReference type="AlphaFoldDB" id="A0A8K0UMQ3"/>
<evidence type="ECO:0000259" key="4">
    <source>
        <dbReference type="PROSITE" id="PS51762"/>
    </source>
</evidence>
<dbReference type="Pfam" id="PF00722">
    <property type="entry name" value="Glyco_hydro_16"/>
    <property type="match status" value="1"/>
</dbReference>
<proteinExistence type="inferred from homology"/>
<keyword evidence="6" id="KW-1185">Reference proteome</keyword>
<dbReference type="InterPro" id="IPR013320">
    <property type="entry name" value="ConA-like_dom_sf"/>
</dbReference>
<comment type="caution">
    <text evidence="5">The sequence shown here is derived from an EMBL/GenBank/DDBJ whole genome shotgun (WGS) entry which is preliminary data.</text>
</comment>
<dbReference type="PROSITE" id="PS51762">
    <property type="entry name" value="GH16_2"/>
    <property type="match status" value="1"/>
</dbReference>
<dbReference type="PANTHER" id="PTHR10963:SF55">
    <property type="entry name" value="GLYCOSIDE HYDROLASE FAMILY 16 PROTEIN"/>
    <property type="match status" value="1"/>
</dbReference>
<dbReference type="Proteomes" id="UP000813824">
    <property type="component" value="Unassembled WGS sequence"/>
</dbReference>
<organism evidence="5 6">
    <name type="scientific">Cristinia sonorae</name>
    <dbReference type="NCBI Taxonomy" id="1940300"/>
    <lineage>
        <taxon>Eukaryota</taxon>
        <taxon>Fungi</taxon>
        <taxon>Dikarya</taxon>
        <taxon>Basidiomycota</taxon>
        <taxon>Agaricomycotina</taxon>
        <taxon>Agaricomycetes</taxon>
        <taxon>Agaricomycetidae</taxon>
        <taxon>Agaricales</taxon>
        <taxon>Pleurotineae</taxon>
        <taxon>Stephanosporaceae</taxon>
        <taxon>Cristinia</taxon>
    </lineage>
</organism>
<dbReference type="EMBL" id="JAEVFJ010000022">
    <property type="protein sequence ID" value="KAH8096817.1"/>
    <property type="molecule type" value="Genomic_DNA"/>
</dbReference>
<evidence type="ECO:0000313" key="6">
    <source>
        <dbReference type="Proteomes" id="UP000813824"/>
    </source>
</evidence>
<dbReference type="OrthoDB" id="4781at2759"/>
<feature type="region of interest" description="Disordered" evidence="2">
    <location>
        <begin position="74"/>
        <end position="96"/>
    </location>
</feature>
<evidence type="ECO:0000256" key="1">
    <source>
        <dbReference type="ARBA" id="ARBA00006865"/>
    </source>
</evidence>
<dbReference type="InterPro" id="IPR000757">
    <property type="entry name" value="Beta-glucanase-like"/>
</dbReference>
<evidence type="ECO:0000256" key="2">
    <source>
        <dbReference type="SAM" id="MobiDB-lite"/>
    </source>
</evidence>